<feature type="compositionally biased region" description="Low complexity" evidence="1">
    <location>
        <begin position="61"/>
        <end position="74"/>
    </location>
</feature>
<comment type="caution">
    <text evidence="3">The sequence shown here is derived from an EMBL/GenBank/DDBJ whole genome shotgun (WGS) entry which is preliminary data.</text>
</comment>
<reference evidence="3 4" key="1">
    <citation type="submission" date="2012-04" db="EMBL/GenBank/DDBJ databases">
        <title>The Genome Sequence of Afipia broomeae ATCC 49717.</title>
        <authorList>
            <consortium name="The Broad Institute Genome Sequencing Platform"/>
            <person name="Earl A."/>
            <person name="Ward D."/>
            <person name="Feldgarden M."/>
            <person name="Gevers D."/>
            <person name="Huys G."/>
            <person name="Walker B."/>
            <person name="Young S.K."/>
            <person name="Zeng Q."/>
            <person name="Gargeya S."/>
            <person name="Fitzgerald M."/>
            <person name="Haas B."/>
            <person name="Abouelleil A."/>
            <person name="Alvarado L."/>
            <person name="Arachchi H.M."/>
            <person name="Berlin A."/>
            <person name="Chapman S.B."/>
            <person name="Goldberg J."/>
            <person name="Griggs A."/>
            <person name="Gujja S."/>
            <person name="Hansen M."/>
            <person name="Howarth C."/>
            <person name="Imamovic A."/>
            <person name="Larimer J."/>
            <person name="McCowen C."/>
            <person name="Montmayeur A."/>
            <person name="Murphy C."/>
            <person name="Neiman D."/>
            <person name="Pearson M."/>
            <person name="Priest M."/>
            <person name="Roberts A."/>
            <person name="Saif S."/>
            <person name="Shea T."/>
            <person name="Sisk P."/>
            <person name="Sykes S."/>
            <person name="Wortman J."/>
            <person name="Nusbaum C."/>
            <person name="Birren B."/>
        </authorList>
    </citation>
    <scope>NUCLEOTIDE SEQUENCE [LARGE SCALE GENOMIC DNA]</scope>
    <source>
        <strain evidence="3 4">ATCC 49717</strain>
    </source>
</reference>
<organism evidence="3 4">
    <name type="scientific">Afipia broomeae ATCC 49717</name>
    <dbReference type="NCBI Taxonomy" id="883078"/>
    <lineage>
        <taxon>Bacteria</taxon>
        <taxon>Pseudomonadati</taxon>
        <taxon>Pseudomonadota</taxon>
        <taxon>Alphaproteobacteria</taxon>
        <taxon>Hyphomicrobiales</taxon>
        <taxon>Nitrobacteraceae</taxon>
        <taxon>Afipia</taxon>
    </lineage>
</organism>
<accession>K8NVF2</accession>
<feature type="chain" id="PRO_5003919646" description="Lipoprotein" evidence="2">
    <location>
        <begin position="25"/>
        <end position="223"/>
    </location>
</feature>
<dbReference type="PATRIC" id="fig|883078.3.peg.4329"/>
<sequence>MADGRRLKRAAVAALAVAAGAALSGCGGGSMFGGSSGSSSTGSSIGSRFNQLFGSNTQEASTSSTPSTHSTQNSELTCPSVAIRFGASTLSVGLPGKPASGSDLRYQGTITRTARDCNLQGGQVTARIGVIGRIITGPAGAPPTVDVPMRVAVVQEGAPEKVIVTKAFRTAVALEGDNTEFSIVAEDVTYPAPTEAANDKYIFYVGFDPAALKPEPAARKRKK</sequence>
<dbReference type="PROSITE" id="PS51257">
    <property type="entry name" value="PROKAR_LIPOPROTEIN"/>
    <property type="match status" value="1"/>
</dbReference>
<dbReference type="RefSeq" id="WP_006022887.1">
    <property type="nucleotide sequence ID" value="NZ_KB375284.1"/>
</dbReference>
<keyword evidence="4" id="KW-1185">Reference proteome</keyword>
<evidence type="ECO:0000256" key="1">
    <source>
        <dbReference type="SAM" id="MobiDB-lite"/>
    </source>
</evidence>
<proteinExistence type="predicted"/>
<feature type="region of interest" description="Disordered" evidence="1">
    <location>
        <begin position="55"/>
        <end position="75"/>
    </location>
</feature>
<dbReference type="HOGENOM" id="CLU_1266085_0_0_5"/>
<gene>
    <name evidence="3" type="ORF">HMPREF9695_04187</name>
</gene>
<name>K8NVF2_9BRAD</name>
<keyword evidence="2" id="KW-0732">Signal</keyword>
<evidence type="ECO:0000313" key="3">
    <source>
        <dbReference type="EMBL" id="EKS34277.1"/>
    </source>
</evidence>
<dbReference type="eggNOG" id="ENOG503349C">
    <property type="taxonomic scope" value="Bacteria"/>
</dbReference>
<evidence type="ECO:0000313" key="4">
    <source>
        <dbReference type="Proteomes" id="UP000001096"/>
    </source>
</evidence>
<protein>
    <recommendedName>
        <fullName evidence="5">Lipoprotein</fullName>
    </recommendedName>
</protein>
<dbReference type="AlphaFoldDB" id="K8NVF2"/>
<evidence type="ECO:0000256" key="2">
    <source>
        <dbReference type="SAM" id="SignalP"/>
    </source>
</evidence>
<evidence type="ECO:0008006" key="5">
    <source>
        <dbReference type="Google" id="ProtNLM"/>
    </source>
</evidence>
<feature type="signal peptide" evidence="2">
    <location>
        <begin position="1"/>
        <end position="24"/>
    </location>
</feature>
<dbReference type="EMBL" id="AGWX01000005">
    <property type="protein sequence ID" value="EKS34277.1"/>
    <property type="molecule type" value="Genomic_DNA"/>
</dbReference>
<dbReference type="Proteomes" id="UP000001096">
    <property type="component" value="Unassembled WGS sequence"/>
</dbReference>